<dbReference type="Proteomes" id="UP000230033">
    <property type="component" value="Unassembled WGS sequence"/>
</dbReference>
<evidence type="ECO:0008006" key="3">
    <source>
        <dbReference type="Google" id="ProtNLM"/>
    </source>
</evidence>
<organism evidence="1 2">
    <name type="scientific">Candidatus Shapirobacteria bacterium CG09_land_8_20_14_0_10_47_13</name>
    <dbReference type="NCBI Taxonomy" id="1974481"/>
    <lineage>
        <taxon>Bacteria</taxon>
        <taxon>Candidatus Shapironibacteriota</taxon>
    </lineage>
</organism>
<dbReference type="AlphaFoldDB" id="A0A2H0WND2"/>
<protein>
    <recommendedName>
        <fullName evidence="3">BrnT family toxin</fullName>
    </recommendedName>
</protein>
<name>A0A2H0WND2_9BACT</name>
<dbReference type="Gene3D" id="3.10.450.530">
    <property type="entry name" value="Ribonuclease toxin, BrnT, of type II toxin-antitoxin system"/>
    <property type="match status" value="1"/>
</dbReference>
<evidence type="ECO:0000313" key="2">
    <source>
        <dbReference type="Proteomes" id="UP000230033"/>
    </source>
</evidence>
<reference evidence="2" key="1">
    <citation type="submission" date="2017-09" db="EMBL/GenBank/DDBJ databases">
        <title>Depth-based differentiation of microbial function through sediment-hosted aquifers and enrichment of novel symbionts in the deep terrestrial subsurface.</title>
        <authorList>
            <person name="Probst A.J."/>
            <person name="Ladd B."/>
            <person name="Jarett J.K."/>
            <person name="Geller-Mcgrath D.E."/>
            <person name="Sieber C.M.K."/>
            <person name="Emerson J.B."/>
            <person name="Anantharaman K."/>
            <person name="Thomas B.C."/>
            <person name="Malmstrom R."/>
            <person name="Stieglmeier M."/>
            <person name="Klingl A."/>
            <person name="Woyke T."/>
            <person name="Ryan C.M."/>
            <person name="Banfield J.F."/>
        </authorList>
    </citation>
    <scope>NUCLEOTIDE SEQUENCE [LARGE SCALE GENOMIC DNA]</scope>
</reference>
<evidence type="ECO:0000313" key="1">
    <source>
        <dbReference type="EMBL" id="PIS14125.1"/>
    </source>
</evidence>
<comment type="caution">
    <text evidence="1">The sequence shown here is derived from an EMBL/GenBank/DDBJ whole genome shotgun (WGS) entry which is preliminary data.</text>
</comment>
<dbReference type="InterPro" id="IPR038573">
    <property type="entry name" value="BrnT_sf"/>
</dbReference>
<dbReference type="Pfam" id="PF04365">
    <property type="entry name" value="BrnT_toxin"/>
    <property type="match status" value="1"/>
</dbReference>
<sequence>MVAIKEPIEFIWDKGNKDKSWLKHKVANRESEEVFFDDGKKTFRDKLHSRGEERFRIIGKTKKRRLLFIVFTIRRKKIRIISARDINKKEVKLYEEKA</sequence>
<gene>
    <name evidence="1" type="ORF">COT65_00500</name>
</gene>
<dbReference type="EMBL" id="PEZJ01000007">
    <property type="protein sequence ID" value="PIS14125.1"/>
    <property type="molecule type" value="Genomic_DNA"/>
</dbReference>
<dbReference type="InterPro" id="IPR007460">
    <property type="entry name" value="BrnT_toxin"/>
</dbReference>
<proteinExistence type="predicted"/>
<accession>A0A2H0WND2</accession>